<name>A0A8T0MWB1_PANVG</name>
<dbReference type="Proteomes" id="UP000823388">
    <property type="component" value="Chromosome 9N"/>
</dbReference>
<proteinExistence type="predicted"/>
<feature type="compositionally biased region" description="Polar residues" evidence="1">
    <location>
        <begin position="142"/>
        <end position="153"/>
    </location>
</feature>
<dbReference type="OrthoDB" id="684332at2759"/>
<gene>
    <name evidence="2" type="ORF">PVAP13_9NG363800</name>
</gene>
<keyword evidence="3" id="KW-1185">Reference proteome</keyword>
<evidence type="ECO:0000313" key="3">
    <source>
        <dbReference type="Proteomes" id="UP000823388"/>
    </source>
</evidence>
<comment type="caution">
    <text evidence="2">The sequence shown here is derived from an EMBL/GenBank/DDBJ whole genome shotgun (WGS) entry which is preliminary data.</text>
</comment>
<evidence type="ECO:0000313" key="2">
    <source>
        <dbReference type="EMBL" id="KAG2539056.1"/>
    </source>
</evidence>
<protein>
    <submittedName>
        <fullName evidence="2">Uncharacterized protein</fullName>
    </submittedName>
</protein>
<organism evidence="2 3">
    <name type="scientific">Panicum virgatum</name>
    <name type="common">Blackwell switchgrass</name>
    <dbReference type="NCBI Taxonomy" id="38727"/>
    <lineage>
        <taxon>Eukaryota</taxon>
        <taxon>Viridiplantae</taxon>
        <taxon>Streptophyta</taxon>
        <taxon>Embryophyta</taxon>
        <taxon>Tracheophyta</taxon>
        <taxon>Spermatophyta</taxon>
        <taxon>Magnoliopsida</taxon>
        <taxon>Liliopsida</taxon>
        <taxon>Poales</taxon>
        <taxon>Poaceae</taxon>
        <taxon>PACMAD clade</taxon>
        <taxon>Panicoideae</taxon>
        <taxon>Panicodae</taxon>
        <taxon>Paniceae</taxon>
        <taxon>Panicinae</taxon>
        <taxon>Panicum</taxon>
        <taxon>Panicum sect. Hiantes</taxon>
    </lineage>
</organism>
<sequence>MEALGLLDDTLPVRAIAKLMVFEPMEILEVSATAEVKKMVEDCMQPLPMPDSGLNLPLKEESEKFEAKQIKDAIENHLSPETKKELTTKRTAIRIDFMTRKKLAAESSKAACHLPPLAPKKDNGKKTSDKMQLPQEVKGSNELKQNSKSPQSNENKKDEASTASSTATRINVYTKKPRKISTEMEKLVEASLPIDKGEESKGPLATKKLYEKAKGISGEGGSNLPIMRTIEEIKESKGYKDALDAPSFSLGFDDVTQKSPSKSTADDSITSSMFDQLCDDAMKKSAKHQDYPTINTNHLSPEQETIYNEICKWRSRSGADTSPNAFKSNEITATASELANSMAMGRSLNTIALQVGTFVLSKDPAQRRKKIMSPWAGLKMMTTTEVYCRMVEKAFDFLNTEYDLIFFPVHQANEDEADAAGH</sequence>
<feature type="region of interest" description="Disordered" evidence="1">
    <location>
        <begin position="106"/>
        <end position="170"/>
    </location>
</feature>
<accession>A0A8T0MWB1</accession>
<dbReference type="EMBL" id="CM029054">
    <property type="protein sequence ID" value="KAG2539056.1"/>
    <property type="molecule type" value="Genomic_DNA"/>
</dbReference>
<dbReference type="AlphaFoldDB" id="A0A8T0MWB1"/>
<feature type="compositionally biased region" description="Basic and acidic residues" evidence="1">
    <location>
        <begin position="119"/>
        <end position="129"/>
    </location>
</feature>
<reference evidence="2" key="1">
    <citation type="submission" date="2020-05" db="EMBL/GenBank/DDBJ databases">
        <title>WGS assembly of Panicum virgatum.</title>
        <authorList>
            <person name="Lovell J.T."/>
            <person name="Jenkins J."/>
            <person name="Shu S."/>
            <person name="Juenger T.E."/>
            <person name="Schmutz J."/>
        </authorList>
    </citation>
    <scope>NUCLEOTIDE SEQUENCE</scope>
    <source>
        <strain evidence="2">AP13</strain>
    </source>
</reference>
<evidence type="ECO:0000256" key="1">
    <source>
        <dbReference type="SAM" id="MobiDB-lite"/>
    </source>
</evidence>
<feature type="compositionally biased region" description="Polar residues" evidence="1">
    <location>
        <begin position="161"/>
        <end position="170"/>
    </location>
</feature>